<evidence type="ECO:0000313" key="2">
    <source>
        <dbReference type="EMBL" id="GBN28420.1"/>
    </source>
</evidence>
<organism evidence="2 3">
    <name type="scientific">Araneus ventricosus</name>
    <name type="common">Orbweaver spider</name>
    <name type="synonym">Epeira ventricosa</name>
    <dbReference type="NCBI Taxonomy" id="182803"/>
    <lineage>
        <taxon>Eukaryota</taxon>
        <taxon>Metazoa</taxon>
        <taxon>Ecdysozoa</taxon>
        <taxon>Arthropoda</taxon>
        <taxon>Chelicerata</taxon>
        <taxon>Arachnida</taxon>
        <taxon>Araneae</taxon>
        <taxon>Araneomorphae</taxon>
        <taxon>Entelegynae</taxon>
        <taxon>Araneoidea</taxon>
        <taxon>Araneidae</taxon>
        <taxon>Araneus</taxon>
    </lineage>
</organism>
<accession>A0A4Y2MQ09</accession>
<feature type="region of interest" description="Disordered" evidence="1">
    <location>
        <begin position="1"/>
        <end position="25"/>
    </location>
</feature>
<evidence type="ECO:0000256" key="1">
    <source>
        <dbReference type="SAM" id="MobiDB-lite"/>
    </source>
</evidence>
<comment type="caution">
    <text evidence="2">The sequence shown here is derived from an EMBL/GenBank/DDBJ whole genome shotgun (WGS) entry which is preliminary data.</text>
</comment>
<reference evidence="2 3" key="1">
    <citation type="journal article" date="2019" name="Sci. Rep.">
        <title>Orb-weaving spider Araneus ventricosus genome elucidates the spidroin gene catalogue.</title>
        <authorList>
            <person name="Kono N."/>
            <person name="Nakamura H."/>
            <person name="Ohtoshi R."/>
            <person name="Moran D.A.P."/>
            <person name="Shinohara A."/>
            <person name="Yoshida Y."/>
            <person name="Fujiwara M."/>
            <person name="Mori M."/>
            <person name="Tomita M."/>
            <person name="Arakawa K."/>
        </authorList>
    </citation>
    <scope>NUCLEOTIDE SEQUENCE [LARGE SCALE GENOMIC DNA]</scope>
</reference>
<name>A0A4Y2MQ09_ARAVE</name>
<dbReference type="EMBL" id="BGPR01007637">
    <property type="protein sequence ID" value="GBN28420.1"/>
    <property type="molecule type" value="Genomic_DNA"/>
</dbReference>
<dbReference type="Proteomes" id="UP000499080">
    <property type="component" value="Unassembled WGS sequence"/>
</dbReference>
<protein>
    <submittedName>
        <fullName evidence="2">Uncharacterized protein</fullName>
    </submittedName>
</protein>
<proteinExistence type="predicted"/>
<evidence type="ECO:0000313" key="3">
    <source>
        <dbReference type="Proteomes" id="UP000499080"/>
    </source>
</evidence>
<sequence>MSEKRRPFRTPLRRGNKKSAGTRSGEYGACSRTVTLRVERMYLTRVGVCGRALSFSSFHCPLWYNCGRTRRMHCNSHPFQNSLVGFRVDGCTRGYKFMVVQALAVEKAINSVLILDFVIRHFLGGGTTMNTIPRTVALFPDPIGSTTIHPPCNVCFQ</sequence>
<gene>
    <name evidence="2" type="ORF">AVEN_191012_1</name>
</gene>
<keyword evidence="3" id="KW-1185">Reference proteome</keyword>
<feature type="compositionally biased region" description="Basic residues" evidence="1">
    <location>
        <begin position="1"/>
        <end position="17"/>
    </location>
</feature>
<dbReference type="AlphaFoldDB" id="A0A4Y2MQ09"/>